<dbReference type="OrthoDB" id="783980at2759"/>
<evidence type="ECO:0000256" key="1">
    <source>
        <dbReference type="SAM" id="MobiDB-lite"/>
    </source>
</evidence>
<evidence type="ECO:0000313" key="2">
    <source>
        <dbReference type="EMBL" id="MBA0639563.1"/>
    </source>
</evidence>
<dbReference type="InterPro" id="IPR042755">
    <property type="entry name" value="COP1"/>
</dbReference>
<accession>A0A7J8TN50</accession>
<keyword evidence="3" id="KW-1185">Reference proteome</keyword>
<feature type="region of interest" description="Disordered" evidence="1">
    <location>
        <begin position="156"/>
        <end position="185"/>
    </location>
</feature>
<organism evidence="2 3">
    <name type="scientific">Gossypium klotzschianum</name>
    <dbReference type="NCBI Taxonomy" id="34286"/>
    <lineage>
        <taxon>Eukaryota</taxon>
        <taxon>Viridiplantae</taxon>
        <taxon>Streptophyta</taxon>
        <taxon>Embryophyta</taxon>
        <taxon>Tracheophyta</taxon>
        <taxon>Spermatophyta</taxon>
        <taxon>Magnoliopsida</taxon>
        <taxon>eudicotyledons</taxon>
        <taxon>Gunneridae</taxon>
        <taxon>Pentapetalae</taxon>
        <taxon>rosids</taxon>
        <taxon>malvids</taxon>
        <taxon>Malvales</taxon>
        <taxon>Malvaceae</taxon>
        <taxon>Malvoideae</taxon>
        <taxon>Gossypium</taxon>
    </lineage>
</organism>
<reference evidence="2 3" key="1">
    <citation type="journal article" date="2019" name="Genome Biol. Evol.">
        <title>Insights into the evolution of the New World diploid cottons (Gossypium, subgenus Houzingenia) based on genome sequencing.</title>
        <authorList>
            <person name="Grover C.E."/>
            <person name="Arick M.A. 2nd"/>
            <person name="Thrash A."/>
            <person name="Conover J.L."/>
            <person name="Sanders W.S."/>
            <person name="Peterson D.G."/>
            <person name="Frelichowski J.E."/>
            <person name="Scheffler J.A."/>
            <person name="Scheffler B.E."/>
            <person name="Wendel J.F."/>
        </authorList>
    </citation>
    <scope>NUCLEOTIDE SEQUENCE [LARGE SCALE GENOMIC DNA]</scope>
    <source>
        <strain evidence="2">57</strain>
        <tissue evidence="2">Leaf</tissue>
    </source>
</reference>
<dbReference type="PANTHER" id="PTHR44080">
    <property type="entry name" value="E3 UBIQUITIN-PROTEIN LIGASE COP1"/>
    <property type="match status" value="1"/>
</dbReference>
<sequence length="212" mass="24078">MCRAQRSLAKVSALVDLQTWSFIPINLVLYLLSKGYAISIKELDNLLSLLAEKKRKMEQDEAERNMQILLDFLNHLQKQKVNELNEVQTDLHFIKEDINSVERHRIDLYRARDRYSPKLRMLGDDSSTRKPWDSSIERNSSGIASSSLNVRVGMSAGNLQNKKSDGKTQVSGHGARRKDALSGADSQGFNQSGLFVARKKRIHAQVCDFRGF</sequence>
<evidence type="ECO:0000313" key="3">
    <source>
        <dbReference type="Proteomes" id="UP000593573"/>
    </source>
</evidence>
<comment type="caution">
    <text evidence="2">The sequence shown here is derived from an EMBL/GenBank/DDBJ whole genome shotgun (WGS) entry which is preliminary data.</text>
</comment>
<dbReference type="PANTHER" id="PTHR44080:SF1">
    <property type="entry name" value="E3 UBIQUITIN-PROTEIN LIGASE COP1"/>
    <property type="match status" value="1"/>
</dbReference>
<name>A0A7J8TN50_9ROSI</name>
<dbReference type="Proteomes" id="UP000593573">
    <property type="component" value="Unassembled WGS sequence"/>
</dbReference>
<gene>
    <name evidence="2" type="ORF">Goklo_022594</name>
</gene>
<dbReference type="GO" id="GO:0061630">
    <property type="term" value="F:ubiquitin protein ligase activity"/>
    <property type="evidence" value="ECO:0007669"/>
    <property type="project" value="InterPro"/>
</dbReference>
<feature type="compositionally biased region" description="Polar residues" evidence="1">
    <location>
        <begin position="157"/>
        <end position="171"/>
    </location>
</feature>
<dbReference type="EMBL" id="JABFAB010000001">
    <property type="protein sequence ID" value="MBA0639563.1"/>
    <property type="molecule type" value="Genomic_DNA"/>
</dbReference>
<proteinExistence type="predicted"/>
<dbReference type="GO" id="GO:0043161">
    <property type="term" value="P:proteasome-mediated ubiquitin-dependent protein catabolic process"/>
    <property type="evidence" value="ECO:0007669"/>
    <property type="project" value="TreeGrafter"/>
</dbReference>
<protein>
    <submittedName>
        <fullName evidence="2">Uncharacterized protein</fullName>
    </submittedName>
</protein>
<dbReference type="AlphaFoldDB" id="A0A7J8TN50"/>